<dbReference type="Proteomes" id="UP000199426">
    <property type="component" value="Unassembled WGS sequence"/>
</dbReference>
<dbReference type="InterPro" id="IPR036397">
    <property type="entry name" value="RNaseH_sf"/>
</dbReference>
<dbReference type="SUPFAM" id="SSF53098">
    <property type="entry name" value="Ribonuclease H-like"/>
    <property type="match status" value="1"/>
</dbReference>
<keyword evidence="4" id="KW-1185">Reference proteome</keyword>
<organism evidence="3 5">
    <name type="scientific">Chryseobacterium jejuense</name>
    <dbReference type="NCBI Taxonomy" id="445960"/>
    <lineage>
        <taxon>Bacteria</taxon>
        <taxon>Pseudomonadati</taxon>
        <taxon>Bacteroidota</taxon>
        <taxon>Flavobacteriia</taxon>
        <taxon>Flavobacteriales</taxon>
        <taxon>Weeksellaceae</taxon>
        <taxon>Chryseobacterium group</taxon>
        <taxon>Chryseobacterium</taxon>
    </lineage>
</organism>
<protein>
    <submittedName>
        <fullName evidence="3">Exonuclease</fullName>
    </submittedName>
</protein>
<dbReference type="Gene3D" id="3.30.420.10">
    <property type="entry name" value="Ribonuclease H-like superfamily/Ribonuclease H"/>
    <property type="match status" value="1"/>
</dbReference>
<evidence type="ECO:0000259" key="1">
    <source>
        <dbReference type="Pfam" id="PF00929"/>
    </source>
</evidence>
<evidence type="ECO:0000313" key="4">
    <source>
        <dbReference type="Proteomes" id="UP000199426"/>
    </source>
</evidence>
<reference evidence="2 4" key="1">
    <citation type="submission" date="2016-10" db="EMBL/GenBank/DDBJ databases">
        <authorList>
            <person name="Varghese N."/>
            <person name="Submissions S."/>
        </authorList>
    </citation>
    <scope>NUCLEOTIDE SEQUENCE [LARGE SCALE GENOMIC DNA]</scope>
    <source>
        <strain evidence="2 4">DSM 19299</strain>
    </source>
</reference>
<dbReference type="RefSeq" id="WP_139166156.1">
    <property type="nucleotide sequence ID" value="NZ_FNEG01000006.1"/>
</dbReference>
<accession>A0A2X2WZA9</accession>
<gene>
    <name evidence="3" type="ORF">NCTC13492_03219</name>
    <name evidence="2" type="ORF">SAMN05421542_3850</name>
</gene>
<keyword evidence="3" id="KW-0269">Exonuclease</keyword>
<dbReference type="AlphaFoldDB" id="A0A2X2WZA9"/>
<dbReference type="STRING" id="445960.SAMN05421542_3850"/>
<dbReference type="GO" id="GO:0006259">
    <property type="term" value="P:DNA metabolic process"/>
    <property type="evidence" value="ECO:0007669"/>
    <property type="project" value="UniProtKB-ARBA"/>
</dbReference>
<dbReference type="GO" id="GO:0004527">
    <property type="term" value="F:exonuclease activity"/>
    <property type="evidence" value="ECO:0007669"/>
    <property type="project" value="UniProtKB-KW"/>
</dbReference>
<evidence type="ECO:0000313" key="5">
    <source>
        <dbReference type="Proteomes" id="UP000251670"/>
    </source>
</evidence>
<feature type="domain" description="Exonuclease" evidence="1">
    <location>
        <begin position="8"/>
        <end position="60"/>
    </location>
</feature>
<evidence type="ECO:0000313" key="3">
    <source>
        <dbReference type="EMBL" id="SQB46156.1"/>
    </source>
</evidence>
<dbReference type="InterPro" id="IPR013520">
    <property type="entry name" value="Ribonucl_H"/>
</dbReference>
<sequence length="72" mass="8400">MKFSSDLVIYDLEGSCKTFGKNEISETNIIEIGAVKLDKKTFEIKSEFSILIKPKHSVNRFFRTIEDVFYFL</sequence>
<dbReference type="Proteomes" id="UP000251670">
    <property type="component" value="Unassembled WGS sequence"/>
</dbReference>
<dbReference type="GO" id="GO:0003676">
    <property type="term" value="F:nucleic acid binding"/>
    <property type="evidence" value="ECO:0007669"/>
    <property type="project" value="InterPro"/>
</dbReference>
<dbReference type="Pfam" id="PF00929">
    <property type="entry name" value="RNase_T"/>
    <property type="match status" value="1"/>
</dbReference>
<dbReference type="EMBL" id="FNEG01000006">
    <property type="protein sequence ID" value="SDJ57291.1"/>
    <property type="molecule type" value="Genomic_DNA"/>
</dbReference>
<dbReference type="OrthoDB" id="159416at2"/>
<dbReference type="InterPro" id="IPR012337">
    <property type="entry name" value="RNaseH-like_sf"/>
</dbReference>
<keyword evidence="3" id="KW-0378">Hydrolase</keyword>
<keyword evidence="3" id="KW-0540">Nuclease</keyword>
<reference evidence="3 5" key="2">
    <citation type="submission" date="2018-06" db="EMBL/GenBank/DDBJ databases">
        <authorList>
            <consortium name="Pathogen Informatics"/>
            <person name="Doyle S."/>
        </authorList>
    </citation>
    <scope>NUCLEOTIDE SEQUENCE [LARGE SCALE GENOMIC DNA]</scope>
    <source>
        <strain evidence="3 5">NCTC13492</strain>
    </source>
</reference>
<name>A0A2X2WZA9_CHRJE</name>
<evidence type="ECO:0000313" key="2">
    <source>
        <dbReference type="EMBL" id="SDJ57291.1"/>
    </source>
</evidence>
<dbReference type="EMBL" id="UAWB01000012">
    <property type="protein sequence ID" value="SQB46156.1"/>
    <property type="molecule type" value="Genomic_DNA"/>
</dbReference>
<proteinExistence type="predicted"/>